<protein>
    <submittedName>
        <fullName evidence="1">(northern house mosquito) hypothetical protein</fullName>
    </submittedName>
</protein>
<name>A0A8D8PLC9_CULPI</name>
<proteinExistence type="predicted"/>
<organism evidence="1">
    <name type="scientific">Culex pipiens</name>
    <name type="common">House mosquito</name>
    <dbReference type="NCBI Taxonomy" id="7175"/>
    <lineage>
        <taxon>Eukaryota</taxon>
        <taxon>Metazoa</taxon>
        <taxon>Ecdysozoa</taxon>
        <taxon>Arthropoda</taxon>
        <taxon>Hexapoda</taxon>
        <taxon>Insecta</taxon>
        <taxon>Pterygota</taxon>
        <taxon>Neoptera</taxon>
        <taxon>Endopterygota</taxon>
        <taxon>Diptera</taxon>
        <taxon>Nematocera</taxon>
        <taxon>Culicoidea</taxon>
        <taxon>Culicidae</taxon>
        <taxon>Culicinae</taxon>
        <taxon>Culicini</taxon>
        <taxon>Culex</taxon>
        <taxon>Culex</taxon>
    </lineage>
</organism>
<dbReference type="AlphaFoldDB" id="A0A8D8PLC9"/>
<dbReference type="EMBL" id="HBUE01355426">
    <property type="protein sequence ID" value="CAG6605394.1"/>
    <property type="molecule type" value="Transcribed_RNA"/>
</dbReference>
<accession>A0A8D8PLC9</accession>
<evidence type="ECO:0000313" key="1">
    <source>
        <dbReference type="EMBL" id="CAG6605393.1"/>
    </source>
</evidence>
<dbReference type="EMBL" id="HBUE01248241">
    <property type="protein sequence ID" value="CAG6553060.1"/>
    <property type="molecule type" value="Transcribed_RNA"/>
</dbReference>
<dbReference type="EMBL" id="HBUE01355419">
    <property type="protein sequence ID" value="CAG6605393.1"/>
    <property type="molecule type" value="Transcribed_RNA"/>
</dbReference>
<dbReference type="EMBL" id="HBUE01355432">
    <property type="protein sequence ID" value="CAG6605396.1"/>
    <property type="molecule type" value="Transcribed_RNA"/>
</dbReference>
<dbReference type="EMBL" id="HBUE01248233">
    <property type="protein sequence ID" value="CAG6553059.1"/>
    <property type="molecule type" value="Transcribed_RNA"/>
</dbReference>
<dbReference type="EMBL" id="HBUE01248247">
    <property type="protein sequence ID" value="CAG6553062.1"/>
    <property type="molecule type" value="Transcribed_RNA"/>
</dbReference>
<reference evidence="1" key="1">
    <citation type="submission" date="2021-05" db="EMBL/GenBank/DDBJ databases">
        <authorList>
            <person name="Alioto T."/>
            <person name="Alioto T."/>
            <person name="Gomez Garrido J."/>
        </authorList>
    </citation>
    <scope>NUCLEOTIDE SEQUENCE</scope>
</reference>
<sequence length="104" mass="11972">MHSCANLTHGKQHWQQLKSPTLNNQVRGWMQRDDFISSLLTSRTDHYPSSSSTIVVNKRQQFIREPNADGFWVLGDVFNAIRARSSCGCTWLPFLYMVRPTLST</sequence>